<evidence type="ECO:0000256" key="2">
    <source>
        <dbReference type="SAM" id="MobiDB-lite"/>
    </source>
</evidence>
<dbReference type="Proteomes" id="UP000246073">
    <property type="component" value="Unassembled WGS sequence"/>
</dbReference>
<dbReference type="PIRSF" id="PIRSF031715">
    <property type="entry name" value="Cob_chel_CobT"/>
    <property type="match status" value="1"/>
</dbReference>
<dbReference type="PANTHER" id="PTHR41248:SF1">
    <property type="entry name" value="NORD PROTEIN"/>
    <property type="match status" value="1"/>
</dbReference>
<dbReference type="RefSeq" id="WP_109369984.1">
    <property type="nucleotide sequence ID" value="NZ_OOFM01000005.1"/>
</dbReference>
<name>A0A2P9HR99_9HYPH</name>
<dbReference type="InterPro" id="IPR006538">
    <property type="entry name" value="CobT"/>
</dbReference>
<dbReference type="GO" id="GO:0009236">
    <property type="term" value="P:cobalamin biosynthetic process"/>
    <property type="evidence" value="ECO:0007669"/>
    <property type="project" value="UniProtKB-UniRule"/>
</dbReference>
<dbReference type="SUPFAM" id="SSF53300">
    <property type="entry name" value="vWA-like"/>
    <property type="match status" value="1"/>
</dbReference>
<sequence length="638" mass="70569">MSGQMSGMGDNSRERKPGPVDSEPFKRAITACMRAISGENELEVAFSNDRPALTANRARLPDLPKRPTAHDIAVTRGLGDSMALRQARHNPRIHAQLAPEGKQARAIYDAVEQARVEAIGARAMAGVADNLATMLADKYAKANFSAVTDKEDAPLEEAVSLLLREKLTGRAAPAEAGEVLELWRDWIEQKAGGDLARLGENLDDQQAFARTVRDMLASMDMAEELSQEEPSDDQEQNEEQTPDSDENEEGGDESQEGSDSAESEESDSSSEEGEQGEMDAADASADDMDDSEDIDAETPGDTRRPNQPFANFAEQIDYKVFTREFDEEVEATDLCDEAELDRLRGFLDKQLANLQGVVGRLANRLQRRLMAQQSRSWDFDLEEGYLDSARLVRIVVDPTQPLSYKMERDTDFRDTVVTLVLDNSGSMRGRPITVAATCADILARTLERCGVKVEILGFTTKAWKGGQSREAWLSRGKPANPGRLNDLRHIVYKSADAPWRRARRNLGLMMREGLLKENIDGEALIWAHQRLLGRPEQRKILMMISDGAPVDDSTLSVNPGNYLERHLRAVIEEIETRSPVELIAIGIGHDVTRYYRRAVTIVDAEELAGAMTEQLASLFEEQGAASAGKGKRRAGGRR</sequence>
<dbReference type="PROSITE" id="PS50234">
    <property type="entry name" value="VWFA"/>
    <property type="match status" value="1"/>
</dbReference>
<proteinExistence type="predicted"/>
<organism evidence="4 5">
    <name type="scientific">Ochrobactrum soli</name>
    <dbReference type="NCBI Taxonomy" id="2448455"/>
    <lineage>
        <taxon>Bacteria</taxon>
        <taxon>Pseudomonadati</taxon>
        <taxon>Pseudomonadota</taxon>
        <taxon>Alphaproteobacteria</taxon>
        <taxon>Hyphomicrobiales</taxon>
        <taxon>Brucellaceae</taxon>
        <taxon>Brucella/Ochrobactrum group</taxon>
        <taxon>Ochrobactrum</taxon>
    </lineage>
</organism>
<dbReference type="AlphaFoldDB" id="A0A2P9HR99"/>
<dbReference type="EMBL" id="OOFM01000005">
    <property type="protein sequence ID" value="SPL66618.1"/>
    <property type="molecule type" value="Genomic_DNA"/>
</dbReference>
<dbReference type="CDD" id="cd01454">
    <property type="entry name" value="vWA_norD_type"/>
    <property type="match status" value="1"/>
</dbReference>
<evidence type="ECO:0000313" key="4">
    <source>
        <dbReference type="EMBL" id="SPL66618.1"/>
    </source>
</evidence>
<reference evidence="5" key="1">
    <citation type="submission" date="2017-12" db="EMBL/GenBank/DDBJ databases">
        <authorList>
            <person name="Diaz M."/>
        </authorList>
    </citation>
    <scope>NUCLEOTIDE SEQUENCE [LARGE SCALE GENOMIC DNA]</scope>
    <source>
        <strain evidence="5">FI11154</strain>
    </source>
</reference>
<evidence type="ECO:0000313" key="5">
    <source>
        <dbReference type="Proteomes" id="UP000246073"/>
    </source>
</evidence>
<dbReference type="PANTHER" id="PTHR41248">
    <property type="entry name" value="NORD PROTEIN"/>
    <property type="match status" value="1"/>
</dbReference>
<dbReference type="EC" id="6.6.1.2" evidence="1"/>
<dbReference type="InterPro" id="IPR051928">
    <property type="entry name" value="NorD/CobT"/>
</dbReference>
<dbReference type="InterPro" id="IPR002035">
    <property type="entry name" value="VWF_A"/>
</dbReference>
<keyword evidence="4" id="KW-0436">Ligase</keyword>
<feature type="compositionally biased region" description="Acidic residues" evidence="2">
    <location>
        <begin position="222"/>
        <end position="298"/>
    </location>
</feature>
<feature type="region of interest" description="Disordered" evidence="2">
    <location>
        <begin position="222"/>
        <end position="311"/>
    </location>
</feature>
<feature type="compositionally biased region" description="Basic and acidic residues" evidence="2">
    <location>
        <begin position="11"/>
        <end position="25"/>
    </location>
</feature>
<gene>
    <name evidence="4" type="ORF">OHAE_2485</name>
</gene>
<dbReference type="Gene3D" id="3.40.50.410">
    <property type="entry name" value="von Willebrand factor, type A domain"/>
    <property type="match status" value="1"/>
</dbReference>
<dbReference type="SMART" id="SM00327">
    <property type="entry name" value="VWA"/>
    <property type="match status" value="1"/>
</dbReference>
<feature type="domain" description="VWFA" evidence="3">
    <location>
        <begin position="416"/>
        <end position="619"/>
    </location>
</feature>
<dbReference type="Pfam" id="PF11775">
    <property type="entry name" value="CobT_C"/>
    <property type="match status" value="1"/>
</dbReference>
<evidence type="ECO:0000256" key="1">
    <source>
        <dbReference type="NCBIfam" id="TIGR01651"/>
    </source>
</evidence>
<evidence type="ECO:0000259" key="3">
    <source>
        <dbReference type="PROSITE" id="PS50234"/>
    </source>
</evidence>
<dbReference type="InterPro" id="IPR025861">
    <property type="entry name" value="CobT_VWA_dom"/>
</dbReference>
<dbReference type="Pfam" id="PF06213">
    <property type="entry name" value="CobT"/>
    <property type="match status" value="1"/>
</dbReference>
<dbReference type="NCBIfam" id="TIGR01651">
    <property type="entry name" value="CobT"/>
    <property type="match status" value="1"/>
</dbReference>
<dbReference type="InterPro" id="IPR036465">
    <property type="entry name" value="vWFA_dom_sf"/>
</dbReference>
<dbReference type="GO" id="GO:0051116">
    <property type="term" value="F:cobaltochelatase activity"/>
    <property type="evidence" value="ECO:0007669"/>
    <property type="project" value="UniProtKB-UniRule"/>
</dbReference>
<protein>
    <recommendedName>
        <fullName evidence="1">Cobaltochelatase subunit CobT</fullName>
        <ecNumber evidence="1">6.6.1.2</ecNumber>
    </recommendedName>
</protein>
<accession>A0A2P9HR99</accession>
<feature type="region of interest" description="Disordered" evidence="2">
    <location>
        <begin position="1"/>
        <end position="25"/>
    </location>
</feature>